<evidence type="ECO:0000256" key="7">
    <source>
        <dbReference type="ARBA" id="ARBA00026165"/>
    </source>
</evidence>
<evidence type="ECO:0000256" key="4">
    <source>
        <dbReference type="ARBA" id="ARBA00023186"/>
    </source>
</evidence>
<evidence type="ECO:0000256" key="2">
    <source>
        <dbReference type="ARBA" id="ARBA00009508"/>
    </source>
</evidence>
<evidence type="ECO:0000313" key="11">
    <source>
        <dbReference type="RefSeq" id="XP_031568619.1"/>
    </source>
</evidence>
<keyword evidence="10" id="KW-1185">Reference proteome</keyword>
<dbReference type="Pfam" id="PF05347">
    <property type="entry name" value="Complex1_LYR"/>
    <property type="match status" value="1"/>
</dbReference>
<evidence type="ECO:0000259" key="9">
    <source>
        <dbReference type="Pfam" id="PF05347"/>
    </source>
</evidence>
<dbReference type="AlphaFoldDB" id="A0A6P8IP10"/>
<keyword evidence="4" id="KW-0143">Chaperone</keyword>
<comment type="subcellular location">
    <subcellularLocation>
        <location evidence="1">Mitochondrion matrix</location>
    </subcellularLocation>
</comment>
<feature type="domain" description="Complex 1 LYR protein" evidence="9">
    <location>
        <begin position="7"/>
        <end position="63"/>
    </location>
</feature>
<gene>
    <name evidence="11" type="primary">LOC116303246</name>
</gene>
<evidence type="ECO:0000256" key="1">
    <source>
        <dbReference type="ARBA" id="ARBA00004305"/>
    </source>
</evidence>
<sequence length="103" mass="11978">MSTLRSKVLACYKSLHRARLKTFVGDAAALEAGRKRIRQEFIKNKNEKDITKIEELLKTAKDVEKMMLQYVVQGVYKERENKYHIRITEDTALEKNAPLPAKK</sequence>
<dbReference type="FunCoup" id="A0A6P8IP10">
    <property type="interactions" value="456"/>
</dbReference>
<dbReference type="Proteomes" id="UP000515163">
    <property type="component" value="Unplaced"/>
</dbReference>
<dbReference type="InterPro" id="IPR008011">
    <property type="entry name" value="Complex1_LYR_dom"/>
</dbReference>
<dbReference type="GeneID" id="116303246"/>
<dbReference type="GO" id="GO:0044183">
    <property type="term" value="F:protein folding chaperone"/>
    <property type="evidence" value="ECO:0007669"/>
    <property type="project" value="TreeGrafter"/>
</dbReference>
<dbReference type="OrthoDB" id="529194at2759"/>
<comment type="subunit">
    <text evidence="6">Interacts with UQCRFS1.</text>
</comment>
<name>A0A6P8IP10_ACTTE</name>
<accession>A0A6P8IP10</accession>
<dbReference type="InterPro" id="IPR050435">
    <property type="entry name" value="MZM1/LYRM7"/>
</dbReference>
<organism evidence="10 11">
    <name type="scientific">Actinia tenebrosa</name>
    <name type="common">Australian red waratah sea anemone</name>
    <dbReference type="NCBI Taxonomy" id="6105"/>
    <lineage>
        <taxon>Eukaryota</taxon>
        <taxon>Metazoa</taxon>
        <taxon>Cnidaria</taxon>
        <taxon>Anthozoa</taxon>
        <taxon>Hexacorallia</taxon>
        <taxon>Actiniaria</taxon>
        <taxon>Actiniidae</taxon>
        <taxon>Actinia</taxon>
    </lineage>
</organism>
<comment type="similarity">
    <text evidence="2">Belongs to the complex I LYR family.</text>
</comment>
<dbReference type="GO" id="GO:0034551">
    <property type="term" value="P:mitochondrial respiratory chain complex III assembly"/>
    <property type="evidence" value="ECO:0007669"/>
    <property type="project" value="InterPro"/>
</dbReference>
<dbReference type="CDD" id="cd20267">
    <property type="entry name" value="Complex1_LYR_LYRM7"/>
    <property type="match status" value="1"/>
</dbReference>
<dbReference type="PANTHER" id="PTHR46749">
    <property type="entry name" value="COMPLEX III ASSEMBLY FACTOR LYRM7"/>
    <property type="match status" value="1"/>
</dbReference>
<evidence type="ECO:0000256" key="6">
    <source>
        <dbReference type="ARBA" id="ARBA00025809"/>
    </source>
</evidence>
<evidence type="ECO:0000256" key="8">
    <source>
        <dbReference type="ARBA" id="ARBA00031830"/>
    </source>
</evidence>
<evidence type="ECO:0000256" key="3">
    <source>
        <dbReference type="ARBA" id="ARBA00023128"/>
    </source>
</evidence>
<evidence type="ECO:0000313" key="10">
    <source>
        <dbReference type="Proteomes" id="UP000515163"/>
    </source>
</evidence>
<reference evidence="11" key="1">
    <citation type="submission" date="2025-08" db="UniProtKB">
        <authorList>
            <consortium name="RefSeq"/>
        </authorList>
    </citation>
    <scope>IDENTIFICATION</scope>
    <source>
        <tissue evidence="11">Tentacle</tissue>
    </source>
</reference>
<dbReference type="InterPro" id="IPR045298">
    <property type="entry name" value="Complex1_LYR_LYRM7"/>
</dbReference>
<comment type="function">
    <text evidence="5">Assembly factor required for Rieske Fe-S protein UQCRFS1 incorporation into the cytochrome b-c1 (CIII) complex. Functions as a chaperone, binding to this subunit within the mitochondrial matrix and stabilizing it prior to its translocation and insertion into the late CIII dimeric intermediate within the mitochondrial inner membrane.</text>
</comment>
<keyword evidence="3" id="KW-0496">Mitochondrion</keyword>
<proteinExistence type="inferred from homology"/>
<dbReference type="KEGG" id="aten:116303246"/>
<dbReference type="PANTHER" id="PTHR46749:SF1">
    <property type="entry name" value="COMPLEX III ASSEMBLY FACTOR LYRM7"/>
    <property type="match status" value="1"/>
</dbReference>
<dbReference type="GO" id="GO:0005759">
    <property type="term" value="C:mitochondrial matrix"/>
    <property type="evidence" value="ECO:0007669"/>
    <property type="project" value="UniProtKB-SubCell"/>
</dbReference>
<evidence type="ECO:0000256" key="5">
    <source>
        <dbReference type="ARBA" id="ARBA00025430"/>
    </source>
</evidence>
<dbReference type="InParanoid" id="A0A6P8IP10"/>
<protein>
    <recommendedName>
        <fullName evidence="7">Complex III assembly factor LYRM7</fullName>
    </recommendedName>
    <alternativeName>
        <fullName evidence="8">LYR motif-containing protein 7</fullName>
    </alternativeName>
</protein>
<dbReference type="RefSeq" id="XP_031568619.1">
    <property type="nucleotide sequence ID" value="XM_031712759.1"/>
</dbReference>